<accession>A0A6J4P7E2</accession>
<dbReference type="Gene3D" id="3.30.530.20">
    <property type="match status" value="1"/>
</dbReference>
<evidence type="ECO:0000313" key="3">
    <source>
        <dbReference type="EMBL" id="CAA9402992.1"/>
    </source>
</evidence>
<evidence type="ECO:0000256" key="1">
    <source>
        <dbReference type="ARBA" id="ARBA00006817"/>
    </source>
</evidence>
<reference evidence="3" key="1">
    <citation type="submission" date="2020-02" db="EMBL/GenBank/DDBJ databases">
        <authorList>
            <person name="Meier V. D."/>
        </authorList>
    </citation>
    <scope>NUCLEOTIDE SEQUENCE</scope>
    <source>
        <strain evidence="3">AVDCRST_MAG51</strain>
    </source>
</reference>
<organism evidence="3">
    <name type="scientific">uncultured Ramlibacter sp</name>
    <dbReference type="NCBI Taxonomy" id="260755"/>
    <lineage>
        <taxon>Bacteria</taxon>
        <taxon>Pseudomonadati</taxon>
        <taxon>Pseudomonadota</taxon>
        <taxon>Betaproteobacteria</taxon>
        <taxon>Burkholderiales</taxon>
        <taxon>Comamonadaceae</taxon>
        <taxon>Ramlibacter</taxon>
        <taxon>environmental samples</taxon>
    </lineage>
</organism>
<dbReference type="InterPro" id="IPR013538">
    <property type="entry name" value="ASHA1/2-like_C"/>
</dbReference>
<feature type="domain" description="Activator of Hsp90 ATPase homologue 1/2-like C-terminal" evidence="2">
    <location>
        <begin position="23"/>
        <end position="90"/>
    </location>
</feature>
<dbReference type="InterPro" id="IPR023393">
    <property type="entry name" value="START-like_dom_sf"/>
</dbReference>
<proteinExistence type="inferred from homology"/>
<gene>
    <name evidence="3" type="ORF">AVDCRST_MAG51-983</name>
</gene>
<sequence length="91" mass="10176">MTTATSPAATTATDRIERQVLIAAPRSRVWRLLSDAEAFGSWFGANLKGQKFVAGQRTQGPITIPGYEHVLFDVVIERLEPESVLAWRWHP</sequence>
<dbReference type="AlphaFoldDB" id="A0A6J4P7E2"/>
<dbReference type="SUPFAM" id="SSF55961">
    <property type="entry name" value="Bet v1-like"/>
    <property type="match status" value="1"/>
</dbReference>
<feature type="non-terminal residue" evidence="3">
    <location>
        <position position="91"/>
    </location>
</feature>
<name>A0A6J4P7E2_9BURK</name>
<protein>
    <recommendedName>
        <fullName evidence="2">Activator of Hsp90 ATPase homologue 1/2-like C-terminal domain-containing protein</fullName>
    </recommendedName>
</protein>
<comment type="similarity">
    <text evidence="1">Belongs to the AHA1 family.</text>
</comment>
<dbReference type="EMBL" id="CADCUX010000237">
    <property type="protein sequence ID" value="CAA9402992.1"/>
    <property type="molecule type" value="Genomic_DNA"/>
</dbReference>
<evidence type="ECO:0000259" key="2">
    <source>
        <dbReference type="Pfam" id="PF08327"/>
    </source>
</evidence>
<dbReference type="Pfam" id="PF08327">
    <property type="entry name" value="AHSA1"/>
    <property type="match status" value="1"/>
</dbReference>